<dbReference type="PANTHER" id="PTHR11717:SF7">
    <property type="entry name" value="LOW MOLECULAR WEIGHT PHOSPHOTYROSINE PROTEIN PHOSPHATASE"/>
    <property type="match status" value="1"/>
</dbReference>
<dbReference type="AlphaFoldDB" id="A0A074WUN9"/>
<proteinExistence type="inferred from homology"/>
<organism evidence="6 7">
    <name type="scientific">Aureobasidium namibiae CBS 147.97</name>
    <dbReference type="NCBI Taxonomy" id="1043004"/>
    <lineage>
        <taxon>Eukaryota</taxon>
        <taxon>Fungi</taxon>
        <taxon>Dikarya</taxon>
        <taxon>Ascomycota</taxon>
        <taxon>Pezizomycotina</taxon>
        <taxon>Dothideomycetes</taxon>
        <taxon>Dothideomycetidae</taxon>
        <taxon>Dothideales</taxon>
        <taxon>Saccotheciaceae</taxon>
        <taxon>Aureobasidium</taxon>
    </lineage>
</organism>
<sequence>MTTSKDSDAQKPVSVLFVCLGNICRSPMAEGVFRHITNHTRPNAHPMISSIDSCGTGAYHAGEQPDPRTISVLNAHKITSSFYTHQARTFRNSDLKEFDYVFAMDRDNEEHLLNARKRMIKKGELTEEEAAEVMLFGVWGGKGKEEVDDPYYGGARGFDIAYEQVERFSNGFVKMLEERGSEKK</sequence>
<dbReference type="InterPro" id="IPR050438">
    <property type="entry name" value="LMW_PTPase"/>
</dbReference>
<dbReference type="CDD" id="cd16343">
    <property type="entry name" value="LMWPTP"/>
    <property type="match status" value="1"/>
</dbReference>
<dbReference type="PANTHER" id="PTHR11717">
    <property type="entry name" value="LOW MOLECULAR WEIGHT PROTEIN TYROSINE PHOSPHATASE"/>
    <property type="match status" value="1"/>
</dbReference>
<protein>
    <submittedName>
        <fullName evidence="6">Low molecular weight phosphotyrosine protein phosphatase</fullName>
    </submittedName>
</protein>
<reference evidence="6 7" key="1">
    <citation type="journal article" date="2014" name="BMC Genomics">
        <title>Genome sequencing of four Aureobasidium pullulans varieties: biotechnological potential, stress tolerance, and description of new species.</title>
        <authorList>
            <person name="Gostin Ar C."/>
            <person name="Ohm R.A."/>
            <person name="Kogej T."/>
            <person name="Sonjak S."/>
            <person name="Turk M."/>
            <person name="Zajc J."/>
            <person name="Zalar P."/>
            <person name="Grube M."/>
            <person name="Sun H."/>
            <person name="Han J."/>
            <person name="Sharma A."/>
            <person name="Chiniquy J."/>
            <person name="Ngan C.Y."/>
            <person name="Lipzen A."/>
            <person name="Barry K."/>
            <person name="Grigoriev I.V."/>
            <person name="Gunde-Cimerman N."/>
        </authorList>
    </citation>
    <scope>NUCLEOTIDE SEQUENCE [LARGE SCALE GENOMIC DNA]</scope>
    <source>
        <strain evidence="6 7">CBS 147.97</strain>
    </source>
</reference>
<dbReference type="Pfam" id="PF01451">
    <property type="entry name" value="LMWPc"/>
    <property type="match status" value="1"/>
</dbReference>
<evidence type="ECO:0000256" key="1">
    <source>
        <dbReference type="ARBA" id="ARBA00011063"/>
    </source>
</evidence>
<feature type="active site" evidence="4">
    <location>
        <position position="25"/>
    </location>
</feature>
<dbReference type="Gene3D" id="3.40.50.2300">
    <property type="match status" value="1"/>
</dbReference>
<feature type="active site" description="Proton donor" evidence="4">
    <location>
        <position position="149"/>
    </location>
</feature>
<evidence type="ECO:0000313" key="6">
    <source>
        <dbReference type="EMBL" id="KEQ76893.1"/>
    </source>
</evidence>
<keyword evidence="2" id="KW-0378">Hydrolase</keyword>
<dbReference type="STRING" id="1043004.A0A074WUN9"/>
<feature type="domain" description="Phosphotyrosine protein phosphatase I" evidence="5">
    <location>
        <begin position="13"/>
        <end position="175"/>
    </location>
</feature>
<dbReference type="OrthoDB" id="3388at2759"/>
<evidence type="ECO:0000256" key="3">
    <source>
        <dbReference type="ARBA" id="ARBA00022912"/>
    </source>
</evidence>
<dbReference type="InterPro" id="IPR036196">
    <property type="entry name" value="Ptyr_pPase_sf"/>
</dbReference>
<evidence type="ECO:0000259" key="5">
    <source>
        <dbReference type="SMART" id="SM00226"/>
    </source>
</evidence>
<dbReference type="GO" id="GO:0004725">
    <property type="term" value="F:protein tyrosine phosphatase activity"/>
    <property type="evidence" value="ECO:0007669"/>
    <property type="project" value="InterPro"/>
</dbReference>
<gene>
    <name evidence="6" type="ORF">M436DRAFT_60695</name>
</gene>
<dbReference type="SMART" id="SM00226">
    <property type="entry name" value="LMWPc"/>
    <property type="match status" value="1"/>
</dbReference>
<keyword evidence="7" id="KW-1185">Reference proteome</keyword>
<dbReference type="RefSeq" id="XP_013431053.1">
    <property type="nucleotide sequence ID" value="XM_013575599.1"/>
</dbReference>
<dbReference type="SUPFAM" id="SSF52788">
    <property type="entry name" value="Phosphotyrosine protein phosphatases I"/>
    <property type="match status" value="1"/>
</dbReference>
<accession>A0A074WUN9</accession>
<keyword evidence="3" id="KW-0904">Protein phosphatase</keyword>
<evidence type="ECO:0000256" key="2">
    <source>
        <dbReference type="ARBA" id="ARBA00022801"/>
    </source>
</evidence>
<dbReference type="HOGENOM" id="CLU_071415_2_0_1"/>
<feature type="active site" evidence="4">
    <location>
        <position position="19"/>
    </location>
</feature>
<evidence type="ECO:0000256" key="4">
    <source>
        <dbReference type="PIRSR" id="PIRSR617867-1"/>
    </source>
</evidence>
<dbReference type="InterPro" id="IPR017867">
    <property type="entry name" value="Tyr_phospatase_low_mol_wt"/>
</dbReference>
<dbReference type="EMBL" id="KL584703">
    <property type="protein sequence ID" value="KEQ76893.1"/>
    <property type="molecule type" value="Genomic_DNA"/>
</dbReference>
<dbReference type="PRINTS" id="PR00719">
    <property type="entry name" value="LMWPTPASE"/>
</dbReference>
<dbReference type="GeneID" id="25413041"/>
<dbReference type="Proteomes" id="UP000027730">
    <property type="component" value="Unassembled WGS sequence"/>
</dbReference>
<comment type="similarity">
    <text evidence="1">Belongs to the low molecular weight phosphotyrosine protein phosphatase family.</text>
</comment>
<dbReference type="InterPro" id="IPR023485">
    <property type="entry name" value="Ptyr_pPase"/>
</dbReference>
<name>A0A074WUN9_9PEZI</name>
<evidence type="ECO:0000313" key="7">
    <source>
        <dbReference type="Proteomes" id="UP000027730"/>
    </source>
</evidence>